<dbReference type="Proteomes" id="UP000885792">
    <property type="component" value="Unassembled WGS sequence"/>
</dbReference>
<dbReference type="SUPFAM" id="SSF51182">
    <property type="entry name" value="RmlC-like cupins"/>
    <property type="match status" value="1"/>
</dbReference>
<evidence type="ECO:0000313" key="2">
    <source>
        <dbReference type="EMBL" id="HHJ63973.1"/>
    </source>
</evidence>
<dbReference type="AlphaFoldDB" id="A0A7C5Q2N6"/>
<dbReference type="InterPro" id="IPR011051">
    <property type="entry name" value="RmlC_Cupin_sf"/>
</dbReference>
<comment type="caution">
    <text evidence="2">The sequence shown here is derived from an EMBL/GenBank/DDBJ whole genome shotgun (WGS) entry which is preliminary data.</text>
</comment>
<dbReference type="EMBL" id="DRNB01000135">
    <property type="protein sequence ID" value="HHJ63973.1"/>
    <property type="molecule type" value="Genomic_DNA"/>
</dbReference>
<protein>
    <submittedName>
        <fullName evidence="2">Cupin domain-containing protein</fullName>
    </submittedName>
</protein>
<sequence>MAVVKILEDKFNPEHPAREVVFNDDNVRVMRFYLKAGQEIKPHRSPSTVVITVLKGKLSFYIGSENREETLGEGGTVFYDPNEDHGFKALEDSIAQAVVAPNPTRRS</sequence>
<organism evidence="2">
    <name type="scientific">Aquifex aeolicus</name>
    <dbReference type="NCBI Taxonomy" id="63363"/>
    <lineage>
        <taxon>Bacteria</taxon>
        <taxon>Pseudomonadati</taxon>
        <taxon>Aquificota</taxon>
        <taxon>Aquificia</taxon>
        <taxon>Aquificales</taxon>
        <taxon>Aquificaceae</taxon>
        <taxon>Aquifex</taxon>
    </lineage>
</organism>
<proteinExistence type="predicted"/>
<dbReference type="InterPro" id="IPR014710">
    <property type="entry name" value="RmlC-like_jellyroll"/>
</dbReference>
<accession>A0A7C5Q2N6</accession>
<dbReference type="PANTHER" id="PTHR37694">
    <property type="entry name" value="SLR8022 PROTEIN"/>
    <property type="match status" value="1"/>
</dbReference>
<gene>
    <name evidence="2" type="ORF">ENJ61_03610</name>
</gene>
<dbReference type="Pfam" id="PF07883">
    <property type="entry name" value="Cupin_2"/>
    <property type="match status" value="1"/>
</dbReference>
<reference evidence="2" key="1">
    <citation type="journal article" date="2020" name="mSystems">
        <title>Genome- and Community-Level Interaction Insights into Carbon Utilization and Element Cycling Functions of Hydrothermarchaeota in Hydrothermal Sediment.</title>
        <authorList>
            <person name="Zhou Z."/>
            <person name="Liu Y."/>
            <person name="Xu W."/>
            <person name="Pan J."/>
            <person name="Luo Z.H."/>
            <person name="Li M."/>
        </authorList>
    </citation>
    <scope>NUCLEOTIDE SEQUENCE [LARGE SCALE GENOMIC DNA]</scope>
    <source>
        <strain evidence="2">HyVt-501</strain>
    </source>
</reference>
<dbReference type="Gene3D" id="2.60.120.10">
    <property type="entry name" value="Jelly Rolls"/>
    <property type="match status" value="1"/>
</dbReference>
<feature type="domain" description="Cupin type-2" evidence="1">
    <location>
        <begin position="32"/>
        <end position="99"/>
    </location>
</feature>
<evidence type="ECO:0000259" key="1">
    <source>
        <dbReference type="Pfam" id="PF07883"/>
    </source>
</evidence>
<dbReference type="InterPro" id="IPR013096">
    <property type="entry name" value="Cupin_2"/>
</dbReference>
<name>A0A7C5Q2N6_AQUAO</name>
<dbReference type="PANTHER" id="PTHR37694:SF1">
    <property type="entry name" value="SLR8022 PROTEIN"/>
    <property type="match status" value="1"/>
</dbReference>